<dbReference type="PROSITE" id="PS50192">
    <property type="entry name" value="T_SNARE"/>
    <property type="match status" value="1"/>
</dbReference>
<dbReference type="Pfam" id="PF00015">
    <property type="entry name" value="MCPsignal"/>
    <property type="match status" value="1"/>
</dbReference>
<dbReference type="STRING" id="64969.SAMN02745127_02104"/>
<dbReference type="Gene3D" id="1.10.287.950">
    <property type="entry name" value="Methyl-accepting chemotaxis protein"/>
    <property type="match status" value="1"/>
</dbReference>
<feature type="domain" description="T-SNARE coiled-coil homology" evidence="11">
    <location>
        <begin position="545"/>
        <end position="597"/>
    </location>
</feature>
<dbReference type="InterPro" id="IPR032255">
    <property type="entry name" value="HBM"/>
</dbReference>
<dbReference type="SUPFAM" id="SSF58104">
    <property type="entry name" value="Methyl-accepting chemotaxis protein (MCP) signaling domain"/>
    <property type="match status" value="1"/>
</dbReference>
<dbReference type="RefSeq" id="WP_078745685.1">
    <property type="nucleotide sequence ID" value="NZ_FUXG01000013.1"/>
</dbReference>
<sequence length="620" mass="68728">MQIKHKLILNACVVILSMTAMFSLFSYTLRIAEDLETGKALVMQLESDMLNLRKDEKDFLARNDLKYVAAFDKRIQHIQEDIKSIQSLATEYQIEVQDLSLIGERFQSYQQSFQQIVTVSEKIGLSHEQGLSGELRAAVHDIESALNAVNADSILVTMLQLRRAEKDFMLRRQLKYQEKLEELHNIFIKQLKGVDLGAQEKEKLLEKANLYLVKFNAYVQGLGQLGLTSDSGLQKEMRNTIQSTETMLAELIKTVDTALYNKIHQLESLALYIFLLILVLTSALTWLVGRSIFQPIQTMSQVVHRIHETKDLSLRANETGKDELAWMAKSLNTMLSGFQSLIQGVNQAIDTMNSTTQVLSENAGTTSNDINRQRVETDLVATAVTEMVSTIEEIARTTEQTAFKANITHQNALKGQQQVSDAISGIRHLSQQLESSVSTVAELAKESETIGTVLSVIQGIAEQTNLLALNAAIEAARAGEQGRGFAVVADEVRALAGRTQDATHEISGIIETLQDKTHNIVQLIHTCRQEGIDSRDQAEKAELALQEITQEVTEISNMSTQIAAAIEEQSSVANEVGQNVLTIRDISEDAAQAVERNSKASQDIATQANALHHAVSVFKV</sequence>
<evidence type="ECO:0000259" key="12">
    <source>
        <dbReference type="PROSITE" id="PS50885"/>
    </source>
</evidence>
<evidence type="ECO:0000256" key="1">
    <source>
        <dbReference type="ARBA" id="ARBA00004429"/>
    </source>
</evidence>
<dbReference type="Pfam" id="PF00672">
    <property type="entry name" value="HAMP"/>
    <property type="match status" value="1"/>
</dbReference>
<evidence type="ECO:0000256" key="9">
    <source>
        <dbReference type="SAM" id="Phobius"/>
    </source>
</evidence>
<keyword evidence="14" id="KW-1185">Reference proteome</keyword>
<feature type="domain" description="Methyl-accepting transducer" evidence="10">
    <location>
        <begin position="348"/>
        <end position="584"/>
    </location>
</feature>
<dbReference type="GO" id="GO:0005886">
    <property type="term" value="C:plasma membrane"/>
    <property type="evidence" value="ECO:0007669"/>
    <property type="project" value="UniProtKB-SubCell"/>
</dbReference>
<evidence type="ECO:0000313" key="14">
    <source>
        <dbReference type="Proteomes" id="UP000191418"/>
    </source>
</evidence>
<evidence type="ECO:0000256" key="3">
    <source>
        <dbReference type="ARBA" id="ARBA00022692"/>
    </source>
</evidence>
<keyword evidence="2" id="KW-0997">Cell inner membrane</keyword>
<feature type="transmembrane region" description="Helical" evidence="9">
    <location>
        <begin position="7"/>
        <end position="29"/>
    </location>
</feature>
<dbReference type="GO" id="GO:0004888">
    <property type="term" value="F:transmembrane signaling receptor activity"/>
    <property type="evidence" value="ECO:0007669"/>
    <property type="project" value="InterPro"/>
</dbReference>
<evidence type="ECO:0000256" key="6">
    <source>
        <dbReference type="ARBA" id="ARBA00023224"/>
    </source>
</evidence>
<dbReference type="InterPro" id="IPR004090">
    <property type="entry name" value="Chemotax_Me-accpt_rcpt"/>
</dbReference>
<proteinExistence type="inferred from homology"/>
<dbReference type="GO" id="GO:0007165">
    <property type="term" value="P:signal transduction"/>
    <property type="evidence" value="ECO:0007669"/>
    <property type="project" value="UniProtKB-KW"/>
</dbReference>
<dbReference type="CDD" id="cd11386">
    <property type="entry name" value="MCP_signal"/>
    <property type="match status" value="1"/>
</dbReference>
<keyword evidence="3 9" id="KW-0812">Transmembrane</keyword>
<dbReference type="SMART" id="SM00304">
    <property type="entry name" value="HAMP"/>
    <property type="match status" value="1"/>
</dbReference>
<dbReference type="PROSITE" id="PS50111">
    <property type="entry name" value="CHEMOTAXIS_TRANSDUC_2"/>
    <property type="match status" value="1"/>
</dbReference>
<dbReference type="InterPro" id="IPR000727">
    <property type="entry name" value="T_SNARE_dom"/>
</dbReference>
<feature type="transmembrane region" description="Helical" evidence="9">
    <location>
        <begin position="269"/>
        <end position="289"/>
    </location>
</feature>
<dbReference type="GO" id="GO:0006935">
    <property type="term" value="P:chemotaxis"/>
    <property type="evidence" value="ECO:0007669"/>
    <property type="project" value="InterPro"/>
</dbReference>
<organism evidence="13 14">
    <name type="scientific">Oceanospirillum multiglobuliferum</name>
    <dbReference type="NCBI Taxonomy" id="64969"/>
    <lineage>
        <taxon>Bacteria</taxon>
        <taxon>Pseudomonadati</taxon>
        <taxon>Pseudomonadota</taxon>
        <taxon>Gammaproteobacteria</taxon>
        <taxon>Oceanospirillales</taxon>
        <taxon>Oceanospirillaceae</taxon>
        <taxon>Oceanospirillum</taxon>
    </lineage>
</organism>
<gene>
    <name evidence="13" type="ORF">BTE48_00990</name>
</gene>
<dbReference type="PRINTS" id="PR00260">
    <property type="entry name" value="CHEMTRNSDUCR"/>
</dbReference>
<comment type="subcellular location">
    <subcellularLocation>
        <location evidence="1">Cell inner membrane</location>
        <topology evidence="1">Multi-pass membrane protein</topology>
    </subcellularLocation>
</comment>
<keyword evidence="4 9" id="KW-1133">Transmembrane helix</keyword>
<feature type="domain" description="HAMP" evidence="12">
    <location>
        <begin position="290"/>
        <end position="343"/>
    </location>
</feature>
<dbReference type="InterPro" id="IPR004089">
    <property type="entry name" value="MCPsignal_dom"/>
</dbReference>
<evidence type="ECO:0000256" key="5">
    <source>
        <dbReference type="ARBA" id="ARBA00023136"/>
    </source>
</evidence>
<dbReference type="PANTHER" id="PTHR32089">
    <property type="entry name" value="METHYL-ACCEPTING CHEMOTAXIS PROTEIN MCPB"/>
    <property type="match status" value="1"/>
</dbReference>
<name>A0A1T4QZD7_9GAMM</name>
<dbReference type="CDD" id="cd06225">
    <property type="entry name" value="HAMP"/>
    <property type="match status" value="1"/>
</dbReference>
<keyword evidence="5 9" id="KW-0472">Membrane</keyword>
<dbReference type="SMART" id="SM00283">
    <property type="entry name" value="MA"/>
    <property type="match status" value="1"/>
</dbReference>
<evidence type="ECO:0000259" key="10">
    <source>
        <dbReference type="PROSITE" id="PS50111"/>
    </source>
</evidence>
<comment type="similarity">
    <text evidence="7">Belongs to the methyl-accepting chemotaxis (MCP) protein family.</text>
</comment>
<evidence type="ECO:0000313" key="13">
    <source>
        <dbReference type="EMBL" id="OPX57037.1"/>
    </source>
</evidence>
<evidence type="ECO:0000259" key="11">
    <source>
        <dbReference type="PROSITE" id="PS50192"/>
    </source>
</evidence>
<dbReference type="FunFam" id="1.10.287.950:FF:000001">
    <property type="entry name" value="Methyl-accepting chemotaxis sensory transducer"/>
    <property type="match status" value="1"/>
</dbReference>
<dbReference type="Proteomes" id="UP000191418">
    <property type="component" value="Unassembled WGS sequence"/>
</dbReference>
<comment type="caution">
    <text evidence="13">The sequence shown here is derived from an EMBL/GenBank/DDBJ whole genome shotgun (WGS) entry which is preliminary data.</text>
</comment>
<dbReference type="AlphaFoldDB" id="A0A1T4QZD7"/>
<dbReference type="InterPro" id="IPR003660">
    <property type="entry name" value="HAMP_dom"/>
</dbReference>
<reference evidence="13 14" key="1">
    <citation type="submission" date="2017-01" db="EMBL/GenBank/DDBJ databases">
        <title>Genome Sequencing of a Marine Spirillum, Oceanospirillum multiglobuliferum ATCC 33336, from Japan.</title>
        <authorList>
            <person name="Carney J.G."/>
            <person name="Trachtenberg A.M."/>
            <person name="Rheaume B.A."/>
            <person name="Linnane J.D."/>
            <person name="Pitts N.L."/>
            <person name="Mykles D.L."/>
            <person name="Maclea K.S."/>
        </authorList>
    </citation>
    <scope>NUCLEOTIDE SEQUENCE [LARGE SCALE GENOMIC DNA]</scope>
    <source>
        <strain evidence="13 14">ATCC 33336</strain>
    </source>
</reference>
<dbReference type="PANTHER" id="PTHR32089:SF119">
    <property type="entry name" value="METHYL-ACCEPTING CHEMOTAXIS PROTEIN CTPL"/>
    <property type="match status" value="1"/>
</dbReference>
<evidence type="ECO:0000256" key="4">
    <source>
        <dbReference type="ARBA" id="ARBA00022989"/>
    </source>
</evidence>
<evidence type="ECO:0000256" key="8">
    <source>
        <dbReference type="PROSITE-ProRule" id="PRU00284"/>
    </source>
</evidence>
<keyword evidence="6 8" id="KW-0807">Transducer</keyword>
<dbReference type="OrthoDB" id="8724845at2"/>
<protein>
    <submittedName>
        <fullName evidence="13">Methyl-accepting chemotaxis protein</fullName>
    </submittedName>
</protein>
<accession>A0A1T4QZD7</accession>
<keyword evidence="2" id="KW-1003">Cell membrane</keyword>
<evidence type="ECO:0000256" key="7">
    <source>
        <dbReference type="ARBA" id="ARBA00029447"/>
    </source>
</evidence>
<dbReference type="Gene3D" id="6.10.340.10">
    <property type="match status" value="1"/>
</dbReference>
<evidence type="ECO:0000256" key="2">
    <source>
        <dbReference type="ARBA" id="ARBA00022519"/>
    </source>
</evidence>
<dbReference type="SMART" id="SM01358">
    <property type="entry name" value="HBM"/>
    <property type="match status" value="1"/>
</dbReference>
<dbReference type="EMBL" id="MTSM01000001">
    <property type="protein sequence ID" value="OPX57037.1"/>
    <property type="molecule type" value="Genomic_DNA"/>
</dbReference>
<dbReference type="PROSITE" id="PS50885">
    <property type="entry name" value="HAMP"/>
    <property type="match status" value="1"/>
</dbReference>